<dbReference type="SUPFAM" id="SSF103473">
    <property type="entry name" value="MFS general substrate transporter"/>
    <property type="match status" value="1"/>
</dbReference>
<reference evidence="9 10" key="1">
    <citation type="submission" date="2019-01" db="EMBL/GenBank/DDBJ databases">
        <title>Chengkuizengella sp. nov., isolated from deep-sea sediment of East Pacific Ocean.</title>
        <authorList>
            <person name="Yang J."/>
            <person name="Lai Q."/>
            <person name="Shao Z."/>
        </authorList>
    </citation>
    <scope>NUCLEOTIDE SEQUENCE [LARGE SCALE GENOMIC DNA]</scope>
    <source>
        <strain evidence="9 10">YPA3-1-1</strain>
    </source>
</reference>
<dbReference type="GO" id="GO:0005886">
    <property type="term" value="C:plasma membrane"/>
    <property type="evidence" value="ECO:0007669"/>
    <property type="project" value="UniProtKB-SubCell"/>
</dbReference>
<evidence type="ECO:0000256" key="5">
    <source>
        <dbReference type="ARBA" id="ARBA00022989"/>
    </source>
</evidence>
<feature type="transmembrane region" description="Helical" evidence="7">
    <location>
        <begin position="352"/>
        <end position="377"/>
    </location>
</feature>
<dbReference type="Proteomes" id="UP000448943">
    <property type="component" value="Unassembled WGS sequence"/>
</dbReference>
<feature type="transmembrane region" description="Helical" evidence="7">
    <location>
        <begin position="383"/>
        <end position="404"/>
    </location>
</feature>
<dbReference type="PRINTS" id="PR01988">
    <property type="entry name" value="EXPORTERBACE"/>
</dbReference>
<comment type="subcellular location">
    <subcellularLocation>
        <location evidence="1">Cell membrane</location>
        <topology evidence="1">Multi-pass membrane protein</topology>
    </subcellularLocation>
</comment>
<feature type="domain" description="Major facilitator superfamily (MFS) profile" evidence="8">
    <location>
        <begin position="17"/>
        <end position="408"/>
    </location>
</feature>
<keyword evidence="5 7" id="KW-1133">Transmembrane helix</keyword>
<keyword evidence="3" id="KW-1003">Cell membrane</keyword>
<sequence length="420" mass="47185">MILRKFKSKYKLEEVKYAIILLFGIGISYIGDWVYLVALSLLIYDMTGSPAAVAAIFIMKPIATVLTNFWSGSFIDRFNKRNVMITMDFIRFILLLFIPFSTSLLYLIYIVIFFINMASSIFEPSSLTYITKLIPEAKRKKFNALYSLVYSGAFLIGPTIAGLLFFIGTPILAIYFNAISFLISGLIMFFMPKLEDKEGKLPHTKISWSVIRQDWHEVYSFSRKAFYIMSIYFLYNGSHLIAGALDAQEAVFAKDVLYLTDSEYGFLVSVAGAGVLIGALLNSIIVKYFSINVLIGFGTILFSMGYIIFSLSTTLFVAAVGFFILAFFISFANTGFLTFYQKNVDVDMMGRVSSIYGLLQAVLNILFILLVGFSASIFSIKPVFIIGSLCILLLAVILCIFNFLPSKKDLYIEESIKIHG</sequence>
<feature type="transmembrane region" description="Helical" evidence="7">
    <location>
        <begin position="173"/>
        <end position="191"/>
    </location>
</feature>
<dbReference type="InterPro" id="IPR011701">
    <property type="entry name" value="MFS"/>
</dbReference>
<dbReference type="PROSITE" id="PS50850">
    <property type="entry name" value="MFS"/>
    <property type="match status" value="1"/>
</dbReference>
<dbReference type="OrthoDB" id="2156306at2"/>
<evidence type="ECO:0000256" key="4">
    <source>
        <dbReference type="ARBA" id="ARBA00022692"/>
    </source>
</evidence>
<dbReference type="Pfam" id="PF07690">
    <property type="entry name" value="MFS_1"/>
    <property type="match status" value="1"/>
</dbReference>
<dbReference type="AlphaFoldDB" id="A0A6N9PZ92"/>
<dbReference type="PANTHER" id="PTHR43266">
    <property type="entry name" value="MACROLIDE-EFFLUX PROTEIN"/>
    <property type="match status" value="1"/>
</dbReference>
<keyword evidence="6 7" id="KW-0472">Membrane</keyword>
<evidence type="ECO:0000256" key="2">
    <source>
        <dbReference type="ARBA" id="ARBA00022448"/>
    </source>
</evidence>
<feature type="transmembrane region" description="Helical" evidence="7">
    <location>
        <begin position="315"/>
        <end position="340"/>
    </location>
</feature>
<dbReference type="InterPro" id="IPR036259">
    <property type="entry name" value="MFS_trans_sf"/>
</dbReference>
<dbReference type="Gene3D" id="1.20.1250.20">
    <property type="entry name" value="MFS general substrate transporter like domains"/>
    <property type="match status" value="1"/>
</dbReference>
<dbReference type="EMBL" id="SIJB01000009">
    <property type="protein sequence ID" value="NBI28122.1"/>
    <property type="molecule type" value="Genomic_DNA"/>
</dbReference>
<gene>
    <name evidence="9" type="ORF">ERL59_04015</name>
</gene>
<evidence type="ECO:0000259" key="8">
    <source>
        <dbReference type="PROSITE" id="PS50850"/>
    </source>
</evidence>
<accession>A0A6N9PZ92</accession>
<dbReference type="GO" id="GO:0022857">
    <property type="term" value="F:transmembrane transporter activity"/>
    <property type="evidence" value="ECO:0007669"/>
    <property type="project" value="InterPro"/>
</dbReference>
<keyword evidence="2" id="KW-0813">Transport</keyword>
<evidence type="ECO:0000313" key="10">
    <source>
        <dbReference type="Proteomes" id="UP000448943"/>
    </source>
</evidence>
<evidence type="ECO:0000256" key="3">
    <source>
        <dbReference type="ARBA" id="ARBA00022475"/>
    </source>
</evidence>
<feature type="transmembrane region" description="Helical" evidence="7">
    <location>
        <begin position="50"/>
        <end position="70"/>
    </location>
</feature>
<feature type="transmembrane region" description="Helical" evidence="7">
    <location>
        <begin position="264"/>
        <end position="281"/>
    </location>
</feature>
<feature type="transmembrane region" description="Helical" evidence="7">
    <location>
        <begin position="20"/>
        <end position="44"/>
    </location>
</feature>
<evidence type="ECO:0000256" key="6">
    <source>
        <dbReference type="ARBA" id="ARBA00023136"/>
    </source>
</evidence>
<dbReference type="PANTHER" id="PTHR43266:SF2">
    <property type="entry name" value="MAJOR FACILITATOR SUPERFAMILY (MFS) PROFILE DOMAIN-CONTAINING PROTEIN"/>
    <property type="match status" value="1"/>
</dbReference>
<dbReference type="RefSeq" id="WP_160644769.1">
    <property type="nucleotide sequence ID" value="NZ_SIJB01000009.1"/>
</dbReference>
<dbReference type="InterPro" id="IPR022324">
    <property type="entry name" value="Bacilysin_exporter_BacE_put"/>
</dbReference>
<evidence type="ECO:0000256" key="1">
    <source>
        <dbReference type="ARBA" id="ARBA00004651"/>
    </source>
</evidence>
<name>A0A6N9PZ92_9BACL</name>
<dbReference type="InterPro" id="IPR020846">
    <property type="entry name" value="MFS_dom"/>
</dbReference>
<dbReference type="CDD" id="cd06173">
    <property type="entry name" value="MFS_MefA_like"/>
    <property type="match status" value="1"/>
</dbReference>
<keyword evidence="4 7" id="KW-0812">Transmembrane</keyword>
<proteinExistence type="predicted"/>
<comment type="caution">
    <text evidence="9">The sequence shown here is derived from an EMBL/GenBank/DDBJ whole genome shotgun (WGS) entry which is preliminary data.</text>
</comment>
<feature type="transmembrane region" description="Helical" evidence="7">
    <location>
        <begin position="288"/>
        <end position="309"/>
    </location>
</feature>
<keyword evidence="10" id="KW-1185">Reference proteome</keyword>
<organism evidence="9 10">
    <name type="scientific">Chengkuizengella marina</name>
    <dbReference type="NCBI Taxonomy" id="2507566"/>
    <lineage>
        <taxon>Bacteria</taxon>
        <taxon>Bacillati</taxon>
        <taxon>Bacillota</taxon>
        <taxon>Bacilli</taxon>
        <taxon>Bacillales</taxon>
        <taxon>Paenibacillaceae</taxon>
        <taxon>Chengkuizengella</taxon>
    </lineage>
</organism>
<feature type="transmembrane region" description="Helical" evidence="7">
    <location>
        <begin position="144"/>
        <end position="167"/>
    </location>
</feature>
<evidence type="ECO:0000313" key="9">
    <source>
        <dbReference type="EMBL" id="NBI28122.1"/>
    </source>
</evidence>
<evidence type="ECO:0000256" key="7">
    <source>
        <dbReference type="SAM" id="Phobius"/>
    </source>
</evidence>
<protein>
    <submittedName>
        <fullName evidence="9">MFS transporter</fullName>
    </submittedName>
</protein>